<keyword evidence="2" id="KW-1185">Reference proteome</keyword>
<gene>
    <name evidence="1" type="ORF">J6595_12930</name>
</gene>
<sequence length="253" mass="28309">MPPGLRTDKKGGLILTKEDTTSATICGNPRHPRAGGSGECKLSNDQKIKLQLKGGSAGDGGASFLEKETARNFGYDYQPNVYSLKFDFGNGLALSHSIGFYGYREDNESIGLEEFLGGGLRLTYDLPYKPQIVASDDEKLGKLDCSAFLHYAPRFFNVNVGGTDEHKKYAGLNCGFKPNDKLSLRANFNFFPDGTQQQPWDPDFTYSLLYKFSDRLSFELSNYAGTRWPWNKRPGQSDGWEGHSGKFKYKRNF</sequence>
<evidence type="ECO:0000313" key="2">
    <source>
        <dbReference type="Proteomes" id="UP000678276"/>
    </source>
</evidence>
<reference evidence="1 2" key="1">
    <citation type="submission" date="2021-04" db="EMBL/GenBank/DDBJ databases">
        <title>Whole genome sequence of Jiella sp. KSK16Y-1.</title>
        <authorList>
            <person name="Tuo L."/>
        </authorList>
    </citation>
    <scope>NUCLEOTIDE SEQUENCE [LARGE SCALE GENOMIC DNA]</scope>
    <source>
        <strain evidence="1 2">KSK16Y-1</strain>
    </source>
</reference>
<dbReference type="RefSeq" id="WP_209594968.1">
    <property type="nucleotide sequence ID" value="NZ_JAGJCF010000007.1"/>
</dbReference>
<name>A0ABS4BIG5_9HYPH</name>
<dbReference type="Proteomes" id="UP000678276">
    <property type="component" value="Unassembled WGS sequence"/>
</dbReference>
<accession>A0ABS4BIG5</accession>
<evidence type="ECO:0000313" key="1">
    <source>
        <dbReference type="EMBL" id="MBP0616486.1"/>
    </source>
</evidence>
<organism evidence="1 2">
    <name type="scientific">Jiella mangrovi</name>
    <dbReference type="NCBI Taxonomy" id="2821407"/>
    <lineage>
        <taxon>Bacteria</taxon>
        <taxon>Pseudomonadati</taxon>
        <taxon>Pseudomonadota</taxon>
        <taxon>Alphaproteobacteria</taxon>
        <taxon>Hyphomicrobiales</taxon>
        <taxon>Aurantimonadaceae</taxon>
        <taxon>Jiella</taxon>
    </lineage>
</organism>
<comment type="caution">
    <text evidence="1">The sequence shown here is derived from an EMBL/GenBank/DDBJ whole genome shotgun (WGS) entry which is preliminary data.</text>
</comment>
<proteinExistence type="predicted"/>
<dbReference type="EMBL" id="JAGJCF010000007">
    <property type="protein sequence ID" value="MBP0616486.1"/>
    <property type="molecule type" value="Genomic_DNA"/>
</dbReference>
<protein>
    <submittedName>
        <fullName evidence="1">Uncharacterized protein</fullName>
    </submittedName>
</protein>